<organism evidence="1">
    <name type="scientific">Enterococcus faecium</name>
    <name type="common">Streptococcus faecium</name>
    <dbReference type="NCBI Taxonomy" id="1352"/>
    <lineage>
        <taxon>Bacteria</taxon>
        <taxon>Bacillati</taxon>
        <taxon>Bacillota</taxon>
        <taxon>Bacilli</taxon>
        <taxon>Lactobacillales</taxon>
        <taxon>Enterococcaceae</taxon>
        <taxon>Enterococcus</taxon>
    </lineage>
</organism>
<dbReference type="AlphaFoldDB" id="A0A679C7Z4"/>
<evidence type="ECO:0000313" key="1">
    <source>
        <dbReference type="EMBL" id="BBI93318.1"/>
    </source>
</evidence>
<reference evidence="1" key="1">
    <citation type="submission" date="2019-03" db="EMBL/GenBank/DDBJ databases">
        <title>Molecular characterization of the VanD-type vancomycin-resistant Enterococcus faecium clinical isolates from a patient after vancomycin therapy.</title>
        <authorList>
            <person name="Hashimoto Y."/>
            <person name="Hisatsune J."/>
            <person name="Nomura T."/>
            <person name="Hirakawa H."/>
            <person name="Kojima N."/>
            <person name="Ono Y."/>
            <person name="Hasegawa Y."/>
            <person name="Tanimoto K."/>
            <person name="Sugai M."/>
            <person name="Tomita H."/>
        </authorList>
    </citation>
    <scope>NUCLEOTIDE SEQUENCE</scope>
    <source>
        <strain evidence="1">AA620</strain>
    </source>
</reference>
<name>A0A679C7Z4_ENTFC</name>
<accession>A0A679C7Z4</accession>
<dbReference type="EMBL" id="LC467712">
    <property type="protein sequence ID" value="BBI93318.1"/>
    <property type="molecule type" value="Genomic_DNA"/>
</dbReference>
<protein>
    <submittedName>
        <fullName evidence="1">Uncharacterized protein</fullName>
    </submittedName>
</protein>
<sequence>MLRKQGATWDNLPLPSFTISDIDNGVVKRFIKWAAKKGRIDESALDEQKETLMKKHCRFY</sequence>
<proteinExistence type="predicted"/>